<evidence type="ECO:0000313" key="3">
    <source>
        <dbReference type="EMBL" id="MYZ49997.1"/>
    </source>
</evidence>
<organism evidence="3 4">
    <name type="scientific">Propylenella binzhouense</name>
    <dbReference type="NCBI Taxonomy" id="2555902"/>
    <lineage>
        <taxon>Bacteria</taxon>
        <taxon>Pseudomonadati</taxon>
        <taxon>Pseudomonadota</taxon>
        <taxon>Alphaproteobacteria</taxon>
        <taxon>Hyphomicrobiales</taxon>
        <taxon>Propylenellaceae</taxon>
        <taxon>Propylenella</taxon>
    </lineage>
</organism>
<reference evidence="3" key="1">
    <citation type="submission" date="2019-03" db="EMBL/GenBank/DDBJ databases">
        <title>Afifella sp. nov., isolated from activated sludge.</title>
        <authorList>
            <person name="Li Q."/>
            <person name="Liu Y."/>
        </authorList>
    </citation>
    <scope>NUCLEOTIDE SEQUENCE</scope>
    <source>
        <strain evidence="3">L72</strain>
    </source>
</reference>
<dbReference type="InterPro" id="IPR009936">
    <property type="entry name" value="DUF1468"/>
</dbReference>
<feature type="transmembrane region" description="Helical" evidence="1">
    <location>
        <begin position="35"/>
        <end position="54"/>
    </location>
</feature>
<evidence type="ECO:0000256" key="1">
    <source>
        <dbReference type="SAM" id="Phobius"/>
    </source>
</evidence>
<protein>
    <submittedName>
        <fullName evidence="3">Tripartite tricarboxylate transporter TctB family protein</fullName>
    </submittedName>
</protein>
<name>A0A964T8U4_9HYPH</name>
<keyword evidence="4" id="KW-1185">Reference proteome</keyword>
<feature type="domain" description="DUF1468" evidence="2">
    <location>
        <begin position="5"/>
        <end position="136"/>
    </location>
</feature>
<accession>A0A964T8U4</accession>
<feature type="transmembrane region" description="Helical" evidence="1">
    <location>
        <begin position="63"/>
        <end position="84"/>
    </location>
</feature>
<dbReference type="Pfam" id="PF07331">
    <property type="entry name" value="TctB"/>
    <property type="match status" value="1"/>
</dbReference>
<dbReference type="OrthoDB" id="5519430at2"/>
<dbReference type="Proteomes" id="UP000773614">
    <property type="component" value="Unassembled WGS sequence"/>
</dbReference>
<gene>
    <name evidence="3" type="ORF">E4O86_20025</name>
</gene>
<keyword evidence="1" id="KW-0472">Membrane</keyword>
<comment type="caution">
    <text evidence="3">The sequence shown here is derived from an EMBL/GenBank/DDBJ whole genome shotgun (WGS) entry which is preliminary data.</text>
</comment>
<keyword evidence="1" id="KW-1133">Transmembrane helix</keyword>
<feature type="transmembrane region" description="Helical" evidence="1">
    <location>
        <begin position="104"/>
        <end position="127"/>
    </location>
</feature>
<dbReference type="AlphaFoldDB" id="A0A964T8U4"/>
<evidence type="ECO:0000259" key="2">
    <source>
        <dbReference type="Pfam" id="PF07331"/>
    </source>
</evidence>
<sequence>MSDRVAGAVLLALAVAFWVAAGQYAVTFGDPVGPAAFPKLVAVPLGLFSLYLIFRPDPDPRWFVWPGVVGQAATLAVLVLYPLLLEPLGFPLATALASAVLARVLGAAWLAALVLGVAVGGGLFLVFDSVLGLPLPLAPSFSF</sequence>
<dbReference type="EMBL" id="SPKJ01000112">
    <property type="protein sequence ID" value="MYZ49997.1"/>
    <property type="molecule type" value="Genomic_DNA"/>
</dbReference>
<proteinExistence type="predicted"/>
<evidence type="ECO:0000313" key="4">
    <source>
        <dbReference type="Proteomes" id="UP000773614"/>
    </source>
</evidence>
<keyword evidence="1" id="KW-0812">Transmembrane</keyword>